<dbReference type="AlphaFoldDB" id="A0A5S4G054"/>
<dbReference type="Gene3D" id="2.60.120.260">
    <property type="entry name" value="Galactose-binding domain-like"/>
    <property type="match status" value="1"/>
</dbReference>
<dbReference type="EMBL" id="VCKX01000201">
    <property type="protein sequence ID" value="TMR26346.1"/>
    <property type="molecule type" value="Genomic_DNA"/>
</dbReference>
<dbReference type="InterPro" id="IPR005674">
    <property type="entry name" value="CocE/Ser_esterase"/>
</dbReference>
<comment type="caution">
    <text evidence="3">The sequence shown here is derived from an EMBL/GenBank/DDBJ whole genome shotgun (WGS) entry which is preliminary data.</text>
</comment>
<evidence type="ECO:0000259" key="2">
    <source>
        <dbReference type="SMART" id="SM00939"/>
    </source>
</evidence>
<feature type="domain" description="Xaa-Pro dipeptidyl-peptidase C-terminal" evidence="2">
    <location>
        <begin position="323"/>
        <end position="541"/>
    </location>
</feature>
<dbReference type="InterPro" id="IPR029058">
    <property type="entry name" value="AB_hydrolase_fold"/>
</dbReference>
<protein>
    <submittedName>
        <fullName evidence="3">CocE/NonD family hydrolase</fullName>
    </submittedName>
</protein>
<dbReference type="PANTHER" id="PTHR43056">
    <property type="entry name" value="PEPTIDASE S9 PROLYL OLIGOPEPTIDASE"/>
    <property type="match status" value="1"/>
</dbReference>
<accession>A0A5S4G054</accession>
<reference evidence="3 4" key="1">
    <citation type="submission" date="2019-05" db="EMBL/GenBank/DDBJ databases">
        <title>Draft genome sequence of Nonomuraea zeae DSM 100528.</title>
        <authorList>
            <person name="Saricaoglu S."/>
            <person name="Isik K."/>
        </authorList>
    </citation>
    <scope>NUCLEOTIDE SEQUENCE [LARGE SCALE GENOMIC DNA]</scope>
    <source>
        <strain evidence="3 4">DSM 100528</strain>
    </source>
</reference>
<dbReference type="SUPFAM" id="SSF53474">
    <property type="entry name" value="alpha/beta-Hydrolases"/>
    <property type="match status" value="1"/>
</dbReference>
<dbReference type="GO" id="GO:0008239">
    <property type="term" value="F:dipeptidyl-peptidase activity"/>
    <property type="evidence" value="ECO:0007669"/>
    <property type="project" value="InterPro"/>
</dbReference>
<dbReference type="InterPro" id="IPR008979">
    <property type="entry name" value="Galactose-bd-like_sf"/>
</dbReference>
<dbReference type="Proteomes" id="UP000306628">
    <property type="component" value="Unassembled WGS sequence"/>
</dbReference>
<dbReference type="PANTHER" id="PTHR43056:SF10">
    <property type="entry name" value="COCE_NOND FAMILY, PUTATIVE (AFU_ORTHOLOGUE AFUA_7G00600)-RELATED"/>
    <property type="match status" value="1"/>
</dbReference>
<proteinExistence type="predicted"/>
<dbReference type="SUPFAM" id="SSF49785">
    <property type="entry name" value="Galactose-binding domain-like"/>
    <property type="match status" value="1"/>
</dbReference>
<evidence type="ECO:0000256" key="1">
    <source>
        <dbReference type="ARBA" id="ARBA00022801"/>
    </source>
</evidence>
<dbReference type="SMART" id="SM00939">
    <property type="entry name" value="PepX_C"/>
    <property type="match status" value="1"/>
</dbReference>
<dbReference type="InterPro" id="IPR050585">
    <property type="entry name" value="Xaa-Pro_dipeptidyl-ppase/CocE"/>
</dbReference>
<dbReference type="Pfam" id="PF02129">
    <property type="entry name" value="Peptidase_S15"/>
    <property type="match status" value="1"/>
</dbReference>
<keyword evidence="1 3" id="KW-0378">Hydrolase</keyword>
<sequence>MTGGTGTVGGMSQMIETTETMTTRDGVELVATLWRPDRIGRFPVLLSRTAYGRGPAGPGFHLDLPRLVAAGYAVVAQDVRGTGASQGEFRFISGEAEDGHDAVRWAATQPWSDGNVGMFGDSYLAITQLLAAQERPEGLRAIAPHVSPYSLYDCVYQPGGIPNLNVILTVCLVVLAAGELDRRIALGTATLRDKEEHLAALGFPDRLEEALREQFGRLPLSDQPLLKDLVPFYASWMDTPDPGDPLWRDAVVRHAGIEVPALVGTGWHDYFLDASIEHYERLRGESRLIVGPWAHFSADRDICGRDYGDHASQEAIDWTGVHLGWFDRWLRGGDRGARPVDDGARVRIFVMGDDEWRDEDDWPLARALPVPYHLGPDGTLGTTPEPGDPGEFAADPGDPVPTVGGAVMAFEAYGPLDQRPLDGRGDVLRHQSKPLTARVEVTGRIELVARVSSTADSADVTAKLIDVHPDGRAELLTDGIVRVTGLVPGEAREVRVPVGTTSNAFLPGHRIRIDVAGSNFSRFDRNLAKGTTTLHAPSYVVLPIIP</sequence>
<dbReference type="InterPro" id="IPR000383">
    <property type="entry name" value="Xaa-Pro-like_dom"/>
</dbReference>
<evidence type="ECO:0000313" key="3">
    <source>
        <dbReference type="EMBL" id="TMR26346.1"/>
    </source>
</evidence>
<dbReference type="Gene3D" id="3.40.50.1820">
    <property type="entry name" value="alpha/beta hydrolase"/>
    <property type="match status" value="1"/>
</dbReference>
<dbReference type="Gene3D" id="1.10.3020.10">
    <property type="entry name" value="alpha-amino acid ester hydrolase ( Helical cap domain)"/>
    <property type="match status" value="1"/>
</dbReference>
<keyword evidence="4" id="KW-1185">Reference proteome</keyword>
<gene>
    <name evidence="3" type="ORF">ETD85_42870</name>
</gene>
<organism evidence="3 4">
    <name type="scientific">Nonomuraea zeae</name>
    <dbReference type="NCBI Taxonomy" id="1642303"/>
    <lineage>
        <taxon>Bacteria</taxon>
        <taxon>Bacillati</taxon>
        <taxon>Actinomycetota</taxon>
        <taxon>Actinomycetes</taxon>
        <taxon>Streptosporangiales</taxon>
        <taxon>Streptosporangiaceae</taxon>
        <taxon>Nonomuraea</taxon>
    </lineage>
</organism>
<name>A0A5S4G054_9ACTN</name>
<dbReference type="OrthoDB" id="5240615at2"/>
<dbReference type="Pfam" id="PF08530">
    <property type="entry name" value="PepX_C"/>
    <property type="match status" value="1"/>
</dbReference>
<dbReference type="InterPro" id="IPR013736">
    <property type="entry name" value="Xaa-Pro_dipept_C"/>
</dbReference>
<dbReference type="NCBIfam" id="TIGR00976">
    <property type="entry name" value="CocE_NonD"/>
    <property type="match status" value="1"/>
</dbReference>
<evidence type="ECO:0000313" key="4">
    <source>
        <dbReference type="Proteomes" id="UP000306628"/>
    </source>
</evidence>